<organism evidence="1 2">
    <name type="scientific">Hymenobacter lucidus</name>
    <dbReference type="NCBI Taxonomy" id="2880930"/>
    <lineage>
        <taxon>Bacteria</taxon>
        <taxon>Pseudomonadati</taxon>
        <taxon>Bacteroidota</taxon>
        <taxon>Cytophagia</taxon>
        <taxon>Cytophagales</taxon>
        <taxon>Hymenobacteraceae</taxon>
        <taxon>Hymenobacter</taxon>
    </lineage>
</organism>
<evidence type="ECO:0000313" key="2">
    <source>
        <dbReference type="Proteomes" id="UP001165296"/>
    </source>
</evidence>
<evidence type="ECO:0000313" key="1">
    <source>
        <dbReference type="EMBL" id="MCB2411046.1"/>
    </source>
</evidence>
<dbReference type="RefSeq" id="WP_226180525.1">
    <property type="nucleotide sequence ID" value="NZ_JAJADR010000014.1"/>
</dbReference>
<dbReference type="EMBL" id="JAJADR010000014">
    <property type="protein sequence ID" value="MCB2411046.1"/>
    <property type="molecule type" value="Genomic_DNA"/>
</dbReference>
<name>A0ABS8AZ10_9BACT</name>
<protein>
    <submittedName>
        <fullName evidence="1">Uncharacterized protein</fullName>
    </submittedName>
</protein>
<comment type="caution">
    <text evidence="1">The sequence shown here is derived from an EMBL/GenBank/DDBJ whole genome shotgun (WGS) entry which is preliminary data.</text>
</comment>
<proteinExistence type="predicted"/>
<reference evidence="1" key="1">
    <citation type="submission" date="2021-10" db="EMBL/GenBank/DDBJ databases">
        <authorList>
            <person name="Dean J.D."/>
            <person name="Kim M.K."/>
            <person name="Newey C.N."/>
            <person name="Stoker T.S."/>
            <person name="Thompson D.W."/>
            <person name="Grose J.H."/>
        </authorList>
    </citation>
    <scope>NUCLEOTIDE SEQUENCE</scope>
    <source>
        <strain evidence="1">BT178</strain>
    </source>
</reference>
<sequence length="98" mass="11117">MNALITYDITIRHTEVKSAMQTKGYADAWSSGNQNYYLPNTSFWKTGTTPQTALADMQQVIQALNSNQSANRQIRLERCVAVEWDKWSAIPGDPHRQS</sequence>
<keyword evidence="2" id="KW-1185">Reference proteome</keyword>
<dbReference type="Proteomes" id="UP001165296">
    <property type="component" value="Unassembled WGS sequence"/>
</dbReference>
<gene>
    <name evidence="1" type="ORF">LGH74_23870</name>
</gene>
<accession>A0ABS8AZ10</accession>